<evidence type="ECO:0000256" key="8">
    <source>
        <dbReference type="ARBA" id="ARBA00023136"/>
    </source>
</evidence>
<feature type="transmembrane region" description="Helical" evidence="10">
    <location>
        <begin position="359"/>
        <end position="378"/>
    </location>
</feature>
<evidence type="ECO:0000256" key="2">
    <source>
        <dbReference type="ARBA" id="ARBA00004141"/>
    </source>
</evidence>
<feature type="transmembrane region" description="Helical" evidence="10">
    <location>
        <begin position="192"/>
        <end position="214"/>
    </location>
</feature>
<evidence type="ECO:0000256" key="4">
    <source>
        <dbReference type="ARBA" id="ARBA00020268"/>
    </source>
</evidence>
<evidence type="ECO:0000256" key="9">
    <source>
        <dbReference type="ARBA" id="ARBA00031636"/>
    </source>
</evidence>
<feature type="transmembrane region" description="Helical" evidence="10">
    <location>
        <begin position="414"/>
        <end position="432"/>
    </location>
</feature>
<dbReference type="OrthoDB" id="9776324at2"/>
<accession>A0A419V5C6</accession>
<proteinExistence type="inferred from homology"/>
<feature type="transmembrane region" description="Helical" evidence="10">
    <location>
        <begin position="48"/>
        <end position="70"/>
    </location>
</feature>
<dbReference type="InterPro" id="IPR044644">
    <property type="entry name" value="DinF-like"/>
</dbReference>
<sequence length="443" mass="48278">MKKRTYQEGTHRHFLALALPLTLATITTPVLGAVDTAVVGYLDSPHYLGGVAVAALIFNTLYWLFGFLRVSTSGFTAQAAGRSSALDMNILFARPLLLAALIGSLFILFQIPIKEAAFAFIQPPAQVAEQAEAYFSFRIWGAPFALMQYVVIGWLVGSSKVNIALLLQLGANILNMGLDILFVFYIDMGAAGVGLATLIAEVTAAAVGLSYVLWKIRMPFSFFRSGILWKKEPLLHMLRVNRDLFIRTICLLGVFAWFTSSGAAFGEVILAANAILFQIHFIMTYFFDGLSNAGSITSGRAIGRQDKLLLHRAVKIGMGWSAAIAVVITMVMLAAGPFIVGWFTSIDEVQAAAVEYSSWIIWFPAAGFAGLQLYGIFIGATQTAPVRNSLIYSMIVFFVVLGIAKPILGNDGLWLAFILFSLSRSLVLTAYVPRLLRFSIKKA</sequence>
<feature type="transmembrane region" description="Helical" evidence="10">
    <location>
        <begin position="317"/>
        <end position="339"/>
    </location>
</feature>
<comment type="function">
    <text evidence="1">Multidrug efflux pump.</text>
</comment>
<feature type="transmembrane region" description="Helical" evidence="10">
    <location>
        <begin position="133"/>
        <end position="156"/>
    </location>
</feature>
<reference evidence="11 12" key="1">
    <citation type="submission" date="2018-09" db="EMBL/GenBank/DDBJ databases">
        <title>Genomic Encyclopedia of Archaeal and Bacterial Type Strains, Phase II (KMG-II): from individual species to whole genera.</title>
        <authorList>
            <person name="Goeker M."/>
        </authorList>
    </citation>
    <scope>NUCLEOTIDE SEQUENCE [LARGE SCALE GENOMIC DNA]</scope>
    <source>
        <strain evidence="11 12">DSM 17008</strain>
    </source>
</reference>
<feature type="transmembrane region" description="Helical" evidence="10">
    <location>
        <begin position="163"/>
        <end position="186"/>
    </location>
</feature>
<organism evidence="11 12">
    <name type="scientific">Sinobaca qinghaiensis</name>
    <dbReference type="NCBI Taxonomy" id="342944"/>
    <lineage>
        <taxon>Bacteria</taxon>
        <taxon>Bacillati</taxon>
        <taxon>Bacillota</taxon>
        <taxon>Bacilli</taxon>
        <taxon>Bacillales</taxon>
        <taxon>Sporolactobacillaceae</taxon>
        <taxon>Sinobaca</taxon>
    </lineage>
</organism>
<keyword evidence="6 10" id="KW-0812">Transmembrane</keyword>
<comment type="similarity">
    <text evidence="3">Belongs to the multi antimicrobial extrusion (MATE) (TC 2.A.66.1) family.</text>
</comment>
<evidence type="ECO:0000313" key="12">
    <source>
        <dbReference type="Proteomes" id="UP000285120"/>
    </source>
</evidence>
<dbReference type="PANTHER" id="PTHR43298">
    <property type="entry name" value="MULTIDRUG RESISTANCE PROTEIN NORM-RELATED"/>
    <property type="match status" value="1"/>
</dbReference>
<dbReference type="EMBL" id="RAPK01000008">
    <property type="protein sequence ID" value="RKD73632.1"/>
    <property type="molecule type" value="Genomic_DNA"/>
</dbReference>
<comment type="subcellular location">
    <subcellularLocation>
        <location evidence="2">Membrane</location>
        <topology evidence="2">Multi-pass membrane protein</topology>
    </subcellularLocation>
</comment>
<evidence type="ECO:0000256" key="6">
    <source>
        <dbReference type="ARBA" id="ARBA00022692"/>
    </source>
</evidence>
<evidence type="ECO:0000256" key="1">
    <source>
        <dbReference type="ARBA" id="ARBA00003408"/>
    </source>
</evidence>
<dbReference type="GO" id="GO:0042910">
    <property type="term" value="F:xenobiotic transmembrane transporter activity"/>
    <property type="evidence" value="ECO:0007669"/>
    <property type="project" value="InterPro"/>
</dbReference>
<dbReference type="CDD" id="cd13136">
    <property type="entry name" value="MATE_DinF_like"/>
    <property type="match status" value="1"/>
</dbReference>
<evidence type="ECO:0000256" key="10">
    <source>
        <dbReference type="SAM" id="Phobius"/>
    </source>
</evidence>
<dbReference type="GO" id="GO:0005886">
    <property type="term" value="C:plasma membrane"/>
    <property type="evidence" value="ECO:0007669"/>
    <property type="project" value="TreeGrafter"/>
</dbReference>
<keyword evidence="5" id="KW-0813">Transport</keyword>
<dbReference type="NCBIfam" id="TIGR00797">
    <property type="entry name" value="matE"/>
    <property type="match status" value="1"/>
</dbReference>
<feature type="transmembrane region" description="Helical" evidence="10">
    <location>
        <begin position="91"/>
        <end position="113"/>
    </location>
</feature>
<feature type="transmembrane region" description="Helical" evidence="10">
    <location>
        <begin position="244"/>
        <end position="262"/>
    </location>
</feature>
<gene>
    <name evidence="11" type="ORF">ATL39_1934</name>
</gene>
<dbReference type="InterPro" id="IPR050222">
    <property type="entry name" value="MATE_MdtK"/>
</dbReference>
<dbReference type="AlphaFoldDB" id="A0A419V5C6"/>
<keyword evidence="8 10" id="KW-0472">Membrane</keyword>
<dbReference type="RefSeq" id="WP_120193117.1">
    <property type="nucleotide sequence ID" value="NZ_RAPK01000008.1"/>
</dbReference>
<protein>
    <recommendedName>
        <fullName evidence="4">Probable multidrug resistance protein NorM</fullName>
    </recommendedName>
    <alternativeName>
        <fullName evidence="9">Multidrug-efflux transporter</fullName>
    </alternativeName>
</protein>
<comment type="caution">
    <text evidence="11">The sequence shown here is derived from an EMBL/GenBank/DDBJ whole genome shotgun (WGS) entry which is preliminary data.</text>
</comment>
<dbReference type="Proteomes" id="UP000285120">
    <property type="component" value="Unassembled WGS sequence"/>
</dbReference>
<keyword evidence="7 10" id="KW-1133">Transmembrane helix</keyword>
<feature type="transmembrane region" description="Helical" evidence="10">
    <location>
        <begin position="390"/>
        <end position="408"/>
    </location>
</feature>
<dbReference type="PANTHER" id="PTHR43298:SF2">
    <property type="entry name" value="FMN_FAD EXPORTER YEEO-RELATED"/>
    <property type="match status" value="1"/>
</dbReference>
<evidence type="ECO:0000256" key="5">
    <source>
        <dbReference type="ARBA" id="ARBA00022448"/>
    </source>
</evidence>
<keyword evidence="12" id="KW-1185">Reference proteome</keyword>
<dbReference type="Pfam" id="PF01554">
    <property type="entry name" value="MatE"/>
    <property type="match status" value="2"/>
</dbReference>
<evidence type="ECO:0000256" key="3">
    <source>
        <dbReference type="ARBA" id="ARBA00010199"/>
    </source>
</evidence>
<evidence type="ECO:0000256" key="7">
    <source>
        <dbReference type="ARBA" id="ARBA00022989"/>
    </source>
</evidence>
<dbReference type="InterPro" id="IPR002528">
    <property type="entry name" value="MATE_fam"/>
</dbReference>
<dbReference type="GO" id="GO:0015297">
    <property type="term" value="F:antiporter activity"/>
    <property type="evidence" value="ECO:0007669"/>
    <property type="project" value="InterPro"/>
</dbReference>
<evidence type="ECO:0000313" key="11">
    <source>
        <dbReference type="EMBL" id="RKD73632.1"/>
    </source>
</evidence>
<name>A0A419V5C6_9BACL</name>